<dbReference type="NCBIfam" id="TIGR02098">
    <property type="entry name" value="MJ0042_CXXC"/>
    <property type="match status" value="1"/>
</dbReference>
<name>C8X157_DESRD</name>
<dbReference type="EMBL" id="CP001734">
    <property type="protein sequence ID" value="ACV68154.1"/>
    <property type="molecule type" value="Genomic_DNA"/>
</dbReference>
<reference evidence="4 5" key="2">
    <citation type="journal article" date="2010" name="Stand. Genomic Sci.">
        <title>Complete genome sequence of Desulfohalobium retbaense type strain (HR(100)).</title>
        <authorList>
            <person name="Spring S."/>
            <person name="Nolan M."/>
            <person name="Lapidus A."/>
            <person name="Glavina Del Rio T."/>
            <person name="Copeland A."/>
            <person name="Tice H."/>
            <person name="Cheng J.F."/>
            <person name="Lucas S."/>
            <person name="Land M."/>
            <person name="Chen F."/>
            <person name="Bruce D."/>
            <person name="Goodwin L."/>
            <person name="Pitluck S."/>
            <person name="Ivanova N."/>
            <person name="Mavromatis K."/>
            <person name="Mikhailova N."/>
            <person name="Pati A."/>
            <person name="Chen A."/>
            <person name="Palaniappan K."/>
            <person name="Hauser L."/>
            <person name="Chang Y.J."/>
            <person name="Jeffries C.D."/>
            <person name="Munk C."/>
            <person name="Kiss H."/>
            <person name="Chain P."/>
            <person name="Han C."/>
            <person name="Brettin T."/>
            <person name="Detter J.C."/>
            <person name="Schuler E."/>
            <person name="Goker M."/>
            <person name="Rohde M."/>
            <person name="Bristow J."/>
            <person name="Eisen J.A."/>
            <person name="Markowitz V."/>
            <person name="Hugenholtz P."/>
            <person name="Kyrpides N.C."/>
            <person name="Klenk H.P."/>
        </authorList>
    </citation>
    <scope>NUCLEOTIDE SEQUENCE [LARGE SCALE GENOMIC DNA]</scope>
    <source>
        <strain evidence="4 5">DSM 5692</strain>
    </source>
</reference>
<dbReference type="OrthoDB" id="5506264at2"/>
<reference evidence="5" key="1">
    <citation type="submission" date="2009-09" db="EMBL/GenBank/DDBJ databases">
        <title>The complete chromosome of Desulfohalobium retbaense DSM 5692.</title>
        <authorList>
            <consortium name="US DOE Joint Genome Institute (JGI-PGF)"/>
            <person name="Lucas S."/>
            <person name="Copeland A."/>
            <person name="Lapidus A."/>
            <person name="Glavina del Rio T."/>
            <person name="Dalin E."/>
            <person name="Tice H."/>
            <person name="Bruce D."/>
            <person name="Goodwin L."/>
            <person name="Pitluck S."/>
            <person name="Kyrpides N."/>
            <person name="Mavromatis K."/>
            <person name="Ivanova N."/>
            <person name="Mikhailova N."/>
            <person name="Munk A.C."/>
            <person name="Brettin T."/>
            <person name="Detter J.C."/>
            <person name="Han C."/>
            <person name="Tapia R."/>
            <person name="Larimer F."/>
            <person name="Land M."/>
            <person name="Hauser L."/>
            <person name="Markowitz V."/>
            <person name="Cheng J.-F."/>
            <person name="Hugenholtz P."/>
            <person name="Woyke T."/>
            <person name="Wu D."/>
            <person name="Spring S."/>
            <person name="Klenk H.-P."/>
            <person name="Eisen J.A."/>
        </authorList>
    </citation>
    <scope>NUCLEOTIDE SEQUENCE [LARGE SCALE GENOMIC DNA]</scope>
    <source>
        <strain evidence="5">DSM 5692</strain>
    </source>
</reference>
<protein>
    <submittedName>
        <fullName evidence="4">MJ0042 family finger-like protein</fullName>
    </submittedName>
</protein>
<dbReference type="AlphaFoldDB" id="C8X157"/>
<evidence type="ECO:0000313" key="4">
    <source>
        <dbReference type="EMBL" id="ACV68154.1"/>
    </source>
</evidence>
<evidence type="ECO:0000313" key="5">
    <source>
        <dbReference type="Proteomes" id="UP000001052"/>
    </source>
</evidence>
<keyword evidence="5" id="KW-1185">Reference proteome</keyword>
<dbReference type="InterPro" id="IPR021834">
    <property type="entry name" value="DUF3426"/>
</dbReference>
<feature type="transmembrane region" description="Helical" evidence="2">
    <location>
        <begin position="79"/>
        <end position="98"/>
    </location>
</feature>
<accession>C8X157</accession>
<dbReference type="HOGENOM" id="CLU_060912_0_0_7"/>
<dbReference type="InterPro" id="IPR011723">
    <property type="entry name" value="Znf/thioredoxin_put"/>
</dbReference>
<dbReference type="eggNOG" id="ENOG5031BGX">
    <property type="taxonomic scope" value="Bacteria"/>
</dbReference>
<sequence length="256" mass="28017">MIITCPNCEAQFQLAADRLSEKTVRVRCTWCGHVFVPEQESQPAPTEMASNSFGPESEEEESGVADTSSAPRRPSRWRLAMLLLLLILVLAGAGWYYWGGLQGVPFLPGDQNPQQTAVTPPTDAELSKIELRDVRQYFVDNEKLGDLFVIEGKAVNTFAEPKGLIKIEAQLFDANSTVVAEKTLLCGNTVSLFQLQVLSRDKLESALSAKVGVLTKNTSVPPQESVPFMAVFFSPPSSVEEFGLRVVQAKTPPNDS</sequence>
<keyword evidence="2" id="KW-0472">Membrane</keyword>
<dbReference type="RefSeq" id="WP_015751312.1">
    <property type="nucleotide sequence ID" value="NC_013223.1"/>
</dbReference>
<feature type="region of interest" description="Disordered" evidence="1">
    <location>
        <begin position="41"/>
        <end position="71"/>
    </location>
</feature>
<proteinExistence type="predicted"/>
<organism evidence="4 5">
    <name type="scientific">Desulfohalobium retbaense (strain ATCC 49708 / DSM 5692 / JCM 16813 / HR100)</name>
    <dbReference type="NCBI Taxonomy" id="485915"/>
    <lineage>
        <taxon>Bacteria</taxon>
        <taxon>Pseudomonadati</taxon>
        <taxon>Thermodesulfobacteriota</taxon>
        <taxon>Desulfovibrionia</taxon>
        <taxon>Desulfovibrionales</taxon>
        <taxon>Desulfohalobiaceae</taxon>
        <taxon>Desulfohalobium</taxon>
    </lineage>
</organism>
<dbReference type="Proteomes" id="UP000001052">
    <property type="component" value="Chromosome"/>
</dbReference>
<feature type="domain" description="Zinc finger/thioredoxin putative" evidence="3">
    <location>
        <begin position="1"/>
        <end position="35"/>
    </location>
</feature>
<dbReference type="Pfam" id="PF13717">
    <property type="entry name" value="Zn_ribbon_4"/>
    <property type="match status" value="1"/>
</dbReference>
<dbReference type="STRING" id="485915.Dret_0863"/>
<keyword evidence="2" id="KW-1133">Transmembrane helix</keyword>
<evidence type="ECO:0000256" key="1">
    <source>
        <dbReference type="SAM" id="MobiDB-lite"/>
    </source>
</evidence>
<feature type="compositionally biased region" description="Polar residues" evidence="1">
    <location>
        <begin position="41"/>
        <end position="54"/>
    </location>
</feature>
<evidence type="ECO:0000259" key="3">
    <source>
        <dbReference type="Pfam" id="PF13717"/>
    </source>
</evidence>
<gene>
    <name evidence="4" type="ordered locus">Dret_0863</name>
</gene>
<keyword evidence="2" id="KW-0812">Transmembrane</keyword>
<dbReference type="KEGG" id="drt:Dret_0863"/>
<dbReference type="Pfam" id="PF11906">
    <property type="entry name" value="DUF3426"/>
    <property type="match status" value="1"/>
</dbReference>
<evidence type="ECO:0000256" key="2">
    <source>
        <dbReference type="SAM" id="Phobius"/>
    </source>
</evidence>